<evidence type="ECO:0000256" key="8">
    <source>
        <dbReference type="ARBA" id="ARBA00022840"/>
    </source>
</evidence>
<evidence type="ECO:0000256" key="9">
    <source>
        <dbReference type="ARBA" id="ARBA00023027"/>
    </source>
</evidence>
<dbReference type="GO" id="GO:0005524">
    <property type="term" value="F:ATP binding"/>
    <property type="evidence" value="ECO:0007669"/>
    <property type="project" value="UniProtKB-KW"/>
</dbReference>
<evidence type="ECO:0000256" key="1">
    <source>
        <dbReference type="ARBA" id="ARBA00002324"/>
    </source>
</evidence>
<comment type="pathway">
    <text evidence="2 11">Cofactor biosynthesis; NAD(+) biosynthesis; deamido-NAD(+) from nicotinate D-ribonucleotide: step 1/1.</text>
</comment>
<evidence type="ECO:0000256" key="2">
    <source>
        <dbReference type="ARBA" id="ARBA00005019"/>
    </source>
</evidence>
<keyword evidence="5 11" id="KW-0808">Transferase</keyword>
<comment type="function">
    <text evidence="1 11">Catalyzes the reversible adenylation of nicotinate mononucleotide (NaMN) to nicotinic acid adenine dinucleotide (NaAD).</text>
</comment>
<sequence>MGVRPSAGPAAKECVLVLGGSFDPVHQGHVALASMFAGLLRPQQLRIIPTGNPWQKAGLAASAEQRTAMLQLAFQDLENEVSLSVLIDKQEIERAARQQPTYTIETLRALRAELGEQASIVFLIGADQLQNLHTWHQWQQLFELAHICAASRPGFRLDTTQLPHTVAQEFVRRAGTPEQIRTTAYGLTCLASDLDVDISATQIRAELKQGGPTTLLVPAKVLDYIQQQHIYTN</sequence>
<reference evidence="13" key="1">
    <citation type="journal article" date="2014" name="Int. J. Syst. Evol. Microbiol.">
        <title>Complete genome sequence of Corynebacterium casei LMG S-19264T (=DSM 44701T), isolated from a smear-ripened cheese.</title>
        <authorList>
            <consortium name="US DOE Joint Genome Institute (JGI-PGF)"/>
            <person name="Walter F."/>
            <person name="Albersmeier A."/>
            <person name="Kalinowski J."/>
            <person name="Ruckert C."/>
        </authorList>
    </citation>
    <scope>NUCLEOTIDE SEQUENCE</scope>
    <source>
        <strain evidence="13">CGMCC 1.10998</strain>
    </source>
</reference>
<reference evidence="13" key="2">
    <citation type="submission" date="2020-09" db="EMBL/GenBank/DDBJ databases">
        <authorList>
            <person name="Sun Q."/>
            <person name="Zhou Y."/>
        </authorList>
    </citation>
    <scope>NUCLEOTIDE SEQUENCE</scope>
    <source>
        <strain evidence="13">CGMCC 1.10998</strain>
    </source>
</reference>
<protein>
    <recommendedName>
        <fullName evidence="11">Probable nicotinate-nucleotide adenylyltransferase</fullName>
        <ecNumber evidence="11">2.7.7.18</ecNumber>
    </recommendedName>
    <alternativeName>
        <fullName evidence="11">Deamido-NAD(+) diphosphorylase</fullName>
    </alternativeName>
    <alternativeName>
        <fullName evidence="11">Deamido-NAD(+) pyrophosphorylase</fullName>
    </alternativeName>
    <alternativeName>
        <fullName evidence="11">Nicotinate mononucleotide adenylyltransferase</fullName>
        <shortName evidence="11">NaMN adenylyltransferase</shortName>
    </alternativeName>
</protein>
<dbReference type="PANTHER" id="PTHR39321:SF3">
    <property type="entry name" value="PHOSPHOPANTETHEINE ADENYLYLTRANSFERASE"/>
    <property type="match status" value="1"/>
</dbReference>
<comment type="caution">
    <text evidence="13">The sequence shown here is derived from an EMBL/GenBank/DDBJ whole genome shotgun (WGS) entry which is preliminary data.</text>
</comment>
<dbReference type="RefSeq" id="WP_188567406.1">
    <property type="nucleotide sequence ID" value="NZ_BMED01000003.1"/>
</dbReference>
<dbReference type="InterPro" id="IPR004821">
    <property type="entry name" value="Cyt_trans-like"/>
</dbReference>
<evidence type="ECO:0000256" key="4">
    <source>
        <dbReference type="ARBA" id="ARBA00022642"/>
    </source>
</evidence>
<dbReference type="InterPro" id="IPR005248">
    <property type="entry name" value="NadD/NMNAT"/>
</dbReference>
<keyword evidence="8 11" id="KW-0067">ATP-binding</keyword>
<dbReference type="PANTHER" id="PTHR39321">
    <property type="entry name" value="NICOTINATE-NUCLEOTIDE ADENYLYLTRANSFERASE-RELATED"/>
    <property type="match status" value="1"/>
</dbReference>
<keyword evidence="7 11" id="KW-0547">Nucleotide-binding</keyword>
<keyword evidence="14" id="KW-1185">Reference proteome</keyword>
<proteinExistence type="inferred from homology"/>
<keyword evidence="4 11" id="KW-0662">Pyridine nucleotide biosynthesis</keyword>
<dbReference type="GO" id="GO:0009435">
    <property type="term" value="P:NAD+ biosynthetic process"/>
    <property type="evidence" value="ECO:0007669"/>
    <property type="project" value="UniProtKB-UniRule"/>
</dbReference>
<dbReference type="AlphaFoldDB" id="A0A916USU0"/>
<evidence type="ECO:0000313" key="13">
    <source>
        <dbReference type="EMBL" id="GGC85033.1"/>
    </source>
</evidence>
<dbReference type="CDD" id="cd02165">
    <property type="entry name" value="NMNAT"/>
    <property type="match status" value="1"/>
</dbReference>
<dbReference type="NCBIfam" id="TIGR00482">
    <property type="entry name" value="nicotinate (nicotinamide) nucleotide adenylyltransferase"/>
    <property type="match status" value="1"/>
</dbReference>
<keyword evidence="6 11" id="KW-0548">Nucleotidyltransferase</keyword>
<dbReference type="SUPFAM" id="SSF52374">
    <property type="entry name" value="Nucleotidylyl transferase"/>
    <property type="match status" value="1"/>
</dbReference>
<dbReference type="EC" id="2.7.7.18" evidence="11"/>
<keyword evidence="9 11" id="KW-0520">NAD</keyword>
<feature type="domain" description="Cytidyltransferase-like" evidence="12">
    <location>
        <begin position="17"/>
        <end position="205"/>
    </location>
</feature>
<evidence type="ECO:0000256" key="3">
    <source>
        <dbReference type="ARBA" id="ARBA00009014"/>
    </source>
</evidence>
<dbReference type="Pfam" id="PF01467">
    <property type="entry name" value="CTP_transf_like"/>
    <property type="match status" value="1"/>
</dbReference>
<evidence type="ECO:0000256" key="6">
    <source>
        <dbReference type="ARBA" id="ARBA00022695"/>
    </source>
</evidence>
<evidence type="ECO:0000256" key="7">
    <source>
        <dbReference type="ARBA" id="ARBA00022741"/>
    </source>
</evidence>
<comment type="similarity">
    <text evidence="3 11">Belongs to the NadD family.</text>
</comment>
<gene>
    <name evidence="11 13" type="primary">nadD</name>
    <name evidence="13" type="ORF">GCM10011396_35430</name>
</gene>
<comment type="catalytic activity">
    <reaction evidence="10 11">
        <text>nicotinate beta-D-ribonucleotide + ATP + H(+) = deamido-NAD(+) + diphosphate</text>
        <dbReference type="Rhea" id="RHEA:22860"/>
        <dbReference type="ChEBI" id="CHEBI:15378"/>
        <dbReference type="ChEBI" id="CHEBI:30616"/>
        <dbReference type="ChEBI" id="CHEBI:33019"/>
        <dbReference type="ChEBI" id="CHEBI:57502"/>
        <dbReference type="ChEBI" id="CHEBI:58437"/>
        <dbReference type="EC" id="2.7.7.18"/>
    </reaction>
</comment>
<dbReference type="InterPro" id="IPR014729">
    <property type="entry name" value="Rossmann-like_a/b/a_fold"/>
</dbReference>
<dbReference type="Gene3D" id="3.40.50.620">
    <property type="entry name" value="HUPs"/>
    <property type="match status" value="1"/>
</dbReference>
<dbReference type="GO" id="GO:0004515">
    <property type="term" value="F:nicotinate-nucleotide adenylyltransferase activity"/>
    <property type="evidence" value="ECO:0007669"/>
    <property type="project" value="UniProtKB-UniRule"/>
</dbReference>
<dbReference type="Proteomes" id="UP000637423">
    <property type="component" value="Unassembled WGS sequence"/>
</dbReference>
<accession>A0A916USU0</accession>
<dbReference type="EMBL" id="BMED01000003">
    <property type="protein sequence ID" value="GGC85033.1"/>
    <property type="molecule type" value="Genomic_DNA"/>
</dbReference>
<evidence type="ECO:0000256" key="10">
    <source>
        <dbReference type="ARBA" id="ARBA00048721"/>
    </source>
</evidence>
<evidence type="ECO:0000313" key="14">
    <source>
        <dbReference type="Proteomes" id="UP000637423"/>
    </source>
</evidence>
<evidence type="ECO:0000256" key="5">
    <source>
        <dbReference type="ARBA" id="ARBA00022679"/>
    </source>
</evidence>
<name>A0A916USU0_9BURK</name>
<evidence type="ECO:0000256" key="11">
    <source>
        <dbReference type="HAMAP-Rule" id="MF_00244"/>
    </source>
</evidence>
<dbReference type="HAMAP" id="MF_00244">
    <property type="entry name" value="NaMN_adenylyltr"/>
    <property type="match status" value="1"/>
</dbReference>
<evidence type="ECO:0000259" key="12">
    <source>
        <dbReference type="Pfam" id="PF01467"/>
    </source>
</evidence>
<organism evidence="13 14">
    <name type="scientific">Undibacterium terreum</name>
    <dbReference type="NCBI Taxonomy" id="1224302"/>
    <lineage>
        <taxon>Bacteria</taxon>
        <taxon>Pseudomonadati</taxon>
        <taxon>Pseudomonadota</taxon>
        <taxon>Betaproteobacteria</taxon>
        <taxon>Burkholderiales</taxon>
        <taxon>Oxalobacteraceae</taxon>
        <taxon>Undibacterium</taxon>
    </lineage>
</organism>